<dbReference type="PANTHER" id="PTHR43780:SF2">
    <property type="entry name" value="1-AMINOCYCLOPROPANE-1-CARBOXYLATE DEAMINASE-RELATED"/>
    <property type="match status" value="1"/>
</dbReference>
<dbReference type="InterPro" id="IPR001926">
    <property type="entry name" value="TrpB-like_PALP"/>
</dbReference>
<feature type="domain" description="Tryptophan synthase beta chain-like PALP" evidence="4">
    <location>
        <begin position="28"/>
        <end position="308"/>
    </location>
</feature>
<dbReference type="Pfam" id="PF00291">
    <property type="entry name" value="PALP"/>
    <property type="match status" value="1"/>
</dbReference>
<evidence type="ECO:0000313" key="5">
    <source>
        <dbReference type="EMBL" id="GLS89486.1"/>
    </source>
</evidence>
<sequence length="326" mass="36155">MEQKSLSDLQQKLQELISPSPVQVINHPILTAKNINVSVKRDDLLHTHISGNKWRKLKFNLIAARKSGIDHIVSFGGAYSNHIHALAAAGYYLGFKTSAIIRGEPHYANNPTLKQAQRWGMQLHFVTRQEYRDRADSAYLQKLQQRFSDAIIVPEGGSNAQAITGVSELCHEINTQTEKNVDHIITATGSGGTLAGLIAGFSEVNNNQTKVTGIAVLKQAEYLNQQVVQLLAQANKKITVPWQLHTQYHGGGYAKVSPPLAEFCLAFEQQTTIPIEPIYTGKMFYALFELIKQDYFSAGDNIIALHTGGLQGLQGLQQQKDKRNKK</sequence>
<dbReference type="EMBL" id="BSPQ01000001">
    <property type="protein sequence ID" value="GLS89486.1"/>
    <property type="molecule type" value="Genomic_DNA"/>
</dbReference>
<comment type="similarity">
    <text evidence="2">Belongs to the ACC deaminase/D-cysteine desulfhydrase family.</text>
</comment>
<keyword evidence="3" id="KW-0663">Pyridoxal phosphate</keyword>
<protein>
    <submittedName>
        <fullName evidence="5">1-aminocyclopropane-1-carboxylate deaminase</fullName>
    </submittedName>
</protein>
<evidence type="ECO:0000259" key="4">
    <source>
        <dbReference type="Pfam" id="PF00291"/>
    </source>
</evidence>
<dbReference type="RefSeq" id="WP_284202603.1">
    <property type="nucleotide sequence ID" value="NZ_BSPQ01000001.1"/>
</dbReference>
<dbReference type="InterPro" id="IPR027278">
    <property type="entry name" value="ACCD_DCysDesulf"/>
</dbReference>
<evidence type="ECO:0000256" key="2">
    <source>
        <dbReference type="ARBA" id="ARBA00008639"/>
    </source>
</evidence>
<accession>A0ABQ6DWG3</accession>
<keyword evidence="6" id="KW-1185">Reference proteome</keyword>
<evidence type="ECO:0000256" key="1">
    <source>
        <dbReference type="ARBA" id="ARBA00001933"/>
    </source>
</evidence>
<evidence type="ECO:0000313" key="6">
    <source>
        <dbReference type="Proteomes" id="UP001157353"/>
    </source>
</evidence>
<gene>
    <name evidence="5" type="ORF">GCM10007916_05530</name>
</gene>
<reference evidence="6" key="1">
    <citation type="journal article" date="2019" name="Int. J. Syst. Evol. Microbiol.">
        <title>The Global Catalogue of Microorganisms (GCM) 10K type strain sequencing project: providing services to taxonomists for standard genome sequencing and annotation.</title>
        <authorList>
            <consortium name="The Broad Institute Genomics Platform"/>
            <consortium name="The Broad Institute Genome Sequencing Center for Infectious Disease"/>
            <person name="Wu L."/>
            <person name="Ma J."/>
        </authorList>
    </citation>
    <scope>NUCLEOTIDE SEQUENCE [LARGE SCALE GENOMIC DNA]</scope>
    <source>
        <strain evidence="6">NBRC 103166</strain>
    </source>
</reference>
<dbReference type="Proteomes" id="UP001157353">
    <property type="component" value="Unassembled WGS sequence"/>
</dbReference>
<evidence type="ECO:0000256" key="3">
    <source>
        <dbReference type="ARBA" id="ARBA00022898"/>
    </source>
</evidence>
<dbReference type="PANTHER" id="PTHR43780">
    <property type="entry name" value="1-AMINOCYCLOPROPANE-1-CARBOXYLATE DEAMINASE-RELATED"/>
    <property type="match status" value="1"/>
</dbReference>
<dbReference type="Gene3D" id="3.40.50.1100">
    <property type="match status" value="2"/>
</dbReference>
<proteinExistence type="inferred from homology"/>
<organism evidence="5 6">
    <name type="scientific">Psychromonas marina</name>
    <dbReference type="NCBI Taxonomy" id="88364"/>
    <lineage>
        <taxon>Bacteria</taxon>
        <taxon>Pseudomonadati</taxon>
        <taxon>Pseudomonadota</taxon>
        <taxon>Gammaproteobacteria</taxon>
        <taxon>Alteromonadales</taxon>
        <taxon>Psychromonadaceae</taxon>
        <taxon>Psychromonas</taxon>
    </lineage>
</organism>
<dbReference type="InterPro" id="IPR036052">
    <property type="entry name" value="TrpB-like_PALP_sf"/>
</dbReference>
<name>A0ABQ6DWG3_9GAMM</name>
<dbReference type="SUPFAM" id="SSF53686">
    <property type="entry name" value="Tryptophan synthase beta subunit-like PLP-dependent enzymes"/>
    <property type="match status" value="1"/>
</dbReference>
<comment type="caution">
    <text evidence="5">The sequence shown here is derived from an EMBL/GenBank/DDBJ whole genome shotgun (WGS) entry which is preliminary data.</text>
</comment>
<comment type="cofactor">
    <cofactor evidence="1">
        <name>pyridoxal 5'-phosphate</name>
        <dbReference type="ChEBI" id="CHEBI:597326"/>
    </cofactor>
</comment>
<dbReference type="PIRSF" id="PIRSF006278">
    <property type="entry name" value="ACCD_DCysDesulf"/>
    <property type="match status" value="1"/>
</dbReference>